<dbReference type="InterPro" id="IPR032305">
    <property type="entry name" value="GTP-bd_M"/>
</dbReference>
<evidence type="ECO:0000256" key="5">
    <source>
        <dbReference type="HAMAP-Rule" id="MF_00900"/>
    </source>
</evidence>
<keyword evidence="3" id="KW-0460">Magnesium</keyword>
<keyword evidence="6" id="KW-0175">Coiled coil</keyword>
<organism evidence="8 9">
    <name type="scientific">Salinithrix halophila</name>
    <dbReference type="NCBI Taxonomy" id="1485204"/>
    <lineage>
        <taxon>Bacteria</taxon>
        <taxon>Bacillati</taxon>
        <taxon>Bacillota</taxon>
        <taxon>Bacilli</taxon>
        <taxon>Bacillales</taxon>
        <taxon>Thermoactinomycetaceae</taxon>
        <taxon>Salinithrix</taxon>
    </lineage>
</organism>
<dbReference type="InterPro" id="IPR006073">
    <property type="entry name" value="GTP-bd"/>
</dbReference>
<comment type="subcellular location">
    <subcellularLocation>
        <location evidence="5">Cytoplasm</location>
    </subcellularLocation>
    <text evidence="5">May associate with membranes.</text>
</comment>
<dbReference type="Pfam" id="PF16360">
    <property type="entry name" value="GTP-bdg_M"/>
    <property type="match status" value="1"/>
</dbReference>
<feature type="domain" description="Hflx-type G" evidence="7">
    <location>
        <begin position="201"/>
        <end position="362"/>
    </location>
</feature>
<evidence type="ECO:0000256" key="3">
    <source>
        <dbReference type="ARBA" id="ARBA00022842"/>
    </source>
</evidence>
<dbReference type="PROSITE" id="PS51705">
    <property type="entry name" value="G_HFLX"/>
    <property type="match status" value="1"/>
</dbReference>
<dbReference type="Gene3D" id="3.40.50.300">
    <property type="entry name" value="P-loop containing nucleotide triphosphate hydrolases"/>
    <property type="match status" value="1"/>
</dbReference>
<dbReference type="CDD" id="cd01878">
    <property type="entry name" value="HflX"/>
    <property type="match status" value="1"/>
</dbReference>
<accession>A0ABV8JGR9</accession>
<gene>
    <name evidence="5 8" type="primary">hflX</name>
    <name evidence="8" type="ORF">ACFOUO_14155</name>
</gene>
<dbReference type="Gene3D" id="3.40.50.11060">
    <property type="entry name" value="GTPase HflX, N-terminal domain"/>
    <property type="match status" value="1"/>
</dbReference>
<reference evidence="9" key="1">
    <citation type="journal article" date="2019" name="Int. J. Syst. Evol. Microbiol.">
        <title>The Global Catalogue of Microorganisms (GCM) 10K type strain sequencing project: providing services to taxonomists for standard genome sequencing and annotation.</title>
        <authorList>
            <consortium name="The Broad Institute Genomics Platform"/>
            <consortium name="The Broad Institute Genome Sequencing Center for Infectious Disease"/>
            <person name="Wu L."/>
            <person name="Ma J."/>
        </authorList>
    </citation>
    <scope>NUCLEOTIDE SEQUENCE [LARGE SCALE GENOMIC DNA]</scope>
    <source>
        <strain evidence="9">IBRC-M 10813</strain>
    </source>
</reference>
<dbReference type="NCBIfam" id="TIGR03156">
    <property type="entry name" value="GTP_HflX"/>
    <property type="match status" value="1"/>
</dbReference>
<name>A0ABV8JGR9_9BACL</name>
<keyword evidence="9" id="KW-1185">Reference proteome</keyword>
<keyword evidence="5" id="KW-0963">Cytoplasm</keyword>
<dbReference type="InterPro" id="IPR027417">
    <property type="entry name" value="P-loop_NTPase"/>
</dbReference>
<dbReference type="RefSeq" id="WP_380705775.1">
    <property type="nucleotide sequence ID" value="NZ_JBHSAP010000018.1"/>
</dbReference>
<dbReference type="PRINTS" id="PR00326">
    <property type="entry name" value="GTP1OBG"/>
</dbReference>
<dbReference type="EMBL" id="JBHSAP010000018">
    <property type="protein sequence ID" value="MFC4077941.1"/>
    <property type="molecule type" value="Genomic_DNA"/>
</dbReference>
<dbReference type="PANTHER" id="PTHR10229:SF0">
    <property type="entry name" value="GTP-BINDING PROTEIN 6-RELATED"/>
    <property type="match status" value="1"/>
</dbReference>
<evidence type="ECO:0000256" key="4">
    <source>
        <dbReference type="ARBA" id="ARBA00023134"/>
    </source>
</evidence>
<comment type="caution">
    <text evidence="8">The sequence shown here is derived from an EMBL/GenBank/DDBJ whole genome shotgun (WGS) entry which is preliminary data.</text>
</comment>
<dbReference type="InterPro" id="IPR025121">
    <property type="entry name" value="GTPase_HflX_N"/>
</dbReference>
<comment type="similarity">
    <text evidence="5">Belongs to the TRAFAC class OBG-HflX-like GTPase superfamily. HflX GTPase family.</text>
</comment>
<dbReference type="Proteomes" id="UP001595843">
    <property type="component" value="Unassembled WGS sequence"/>
</dbReference>
<evidence type="ECO:0000256" key="6">
    <source>
        <dbReference type="SAM" id="Coils"/>
    </source>
</evidence>
<evidence type="ECO:0000313" key="9">
    <source>
        <dbReference type="Proteomes" id="UP001595843"/>
    </source>
</evidence>
<feature type="coiled-coil region" evidence="6">
    <location>
        <begin position="160"/>
        <end position="194"/>
    </location>
</feature>
<dbReference type="InterPro" id="IPR030394">
    <property type="entry name" value="G_HFLX_dom"/>
</dbReference>
<comment type="function">
    <text evidence="5">GTPase that associates with the 50S ribosomal subunit and may have a role during protein synthesis or ribosome biogenesis.</text>
</comment>
<dbReference type="PIRSF" id="PIRSF006809">
    <property type="entry name" value="GTP-binding_hflX_prd"/>
    <property type="match status" value="1"/>
</dbReference>
<keyword evidence="4 5" id="KW-0342">GTP-binding</keyword>
<dbReference type="SUPFAM" id="SSF52540">
    <property type="entry name" value="P-loop containing nucleoside triphosphate hydrolases"/>
    <property type="match status" value="1"/>
</dbReference>
<dbReference type="InterPro" id="IPR016496">
    <property type="entry name" value="GTPase_HflX"/>
</dbReference>
<dbReference type="Pfam" id="PF13167">
    <property type="entry name" value="GTP-bdg_N"/>
    <property type="match status" value="1"/>
</dbReference>
<dbReference type="HAMAP" id="MF_00900">
    <property type="entry name" value="GTPase_HflX"/>
    <property type="match status" value="1"/>
</dbReference>
<dbReference type="Gene3D" id="6.10.250.2860">
    <property type="match status" value="1"/>
</dbReference>
<dbReference type="Pfam" id="PF01926">
    <property type="entry name" value="MMR_HSR1"/>
    <property type="match status" value="1"/>
</dbReference>
<evidence type="ECO:0000256" key="2">
    <source>
        <dbReference type="ARBA" id="ARBA00022741"/>
    </source>
</evidence>
<comment type="subunit">
    <text evidence="5">Monomer. Associates with the 50S ribosomal subunit.</text>
</comment>
<evidence type="ECO:0000313" key="8">
    <source>
        <dbReference type="EMBL" id="MFC4077941.1"/>
    </source>
</evidence>
<evidence type="ECO:0000256" key="1">
    <source>
        <dbReference type="ARBA" id="ARBA00022723"/>
    </source>
</evidence>
<keyword evidence="1" id="KW-0479">Metal-binding</keyword>
<dbReference type="PANTHER" id="PTHR10229">
    <property type="entry name" value="GTP-BINDING PROTEIN HFLX"/>
    <property type="match status" value="1"/>
</dbReference>
<proteinExistence type="inferred from homology"/>
<sequence>MTIGEMNQRERAILVGCGLKADEANLDSSLDELARLADTAHAETVARVAQLRDQYDPTWLIGKGKAEEIARIVEEKAIDLAIFDQELSPRQLARLEDLIPCKVIDRTQLILDIFAMRARTKEGSLQVELAQLEYTLPRLIGRGKELSRLGGGIGTRGPGEKKLETDRRHIRRRIHELKRELERVRKHRQLHQSRRRKMEIVQVALVGYTNAGKSTLLNRLTGADVLEEDRLFATLDPTSRFLELPSGEKVLLTDTVGFIRHLPHHLVAAFRSTLEQVKEADLLVHVVDQSHPEAMEQMAAVERVLRELEADHIPALTVFNKQDRAREEVLSAEGESISISALEGKDLELFKEKMDRMLHAVQVQGSAEIPVSNGEIISHLYQMADVIRSEVTGLTMKIDFRLPRRRYERMPPEMKACIRKVY</sequence>
<protein>
    <recommendedName>
        <fullName evidence="5">GTPase HflX</fullName>
    </recommendedName>
    <alternativeName>
        <fullName evidence="5">GTP-binding protein HflX</fullName>
    </alternativeName>
</protein>
<keyword evidence="2 5" id="KW-0547">Nucleotide-binding</keyword>
<evidence type="ECO:0000259" key="7">
    <source>
        <dbReference type="PROSITE" id="PS51705"/>
    </source>
</evidence>
<dbReference type="InterPro" id="IPR042108">
    <property type="entry name" value="GTPase_HflX_N_sf"/>
</dbReference>